<reference evidence="3 4" key="1">
    <citation type="submission" date="2019-05" db="EMBL/GenBank/DDBJ databases">
        <title>Panacibacter sp. strain 17mud1-8 Genome sequencing and assembly.</title>
        <authorList>
            <person name="Chhetri G."/>
        </authorList>
    </citation>
    <scope>NUCLEOTIDE SEQUENCE [LARGE SCALE GENOMIC DNA]</scope>
    <source>
        <strain evidence="3 4">17mud1-8</strain>
    </source>
</reference>
<keyword evidence="1" id="KW-1133">Transmembrane helix</keyword>
<feature type="chain" id="PRO_5020310104" description="Seryl-tRNA synthetase" evidence="2">
    <location>
        <begin position="24"/>
        <end position="109"/>
    </location>
</feature>
<dbReference type="AlphaFoldDB" id="A0A4U3L2M3"/>
<dbReference type="Proteomes" id="UP000305848">
    <property type="component" value="Unassembled WGS sequence"/>
</dbReference>
<dbReference type="EMBL" id="SZQL01000007">
    <property type="protein sequence ID" value="TKK68499.1"/>
    <property type="molecule type" value="Genomic_DNA"/>
</dbReference>
<evidence type="ECO:0000313" key="4">
    <source>
        <dbReference type="Proteomes" id="UP000305848"/>
    </source>
</evidence>
<feature type="transmembrane region" description="Helical" evidence="1">
    <location>
        <begin position="89"/>
        <end position="108"/>
    </location>
</feature>
<keyword evidence="2" id="KW-0732">Signal</keyword>
<feature type="signal peptide" evidence="2">
    <location>
        <begin position="1"/>
        <end position="23"/>
    </location>
</feature>
<protein>
    <recommendedName>
        <fullName evidence="5">Seryl-tRNA synthetase</fullName>
    </recommendedName>
</protein>
<evidence type="ECO:0008006" key="5">
    <source>
        <dbReference type="Google" id="ProtNLM"/>
    </source>
</evidence>
<accession>A0A4U3L2M3</accession>
<keyword evidence="1" id="KW-0472">Membrane</keyword>
<evidence type="ECO:0000313" key="3">
    <source>
        <dbReference type="EMBL" id="TKK68499.1"/>
    </source>
</evidence>
<keyword evidence="4" id="KW-1185">Reference proteome</keyword>
<keyword evidence="1" id="KW-0812">Transmembrane</keyword>
<organism evidence="3 4">
    <name type="scientific">Ilyomonas limi</name>
    <dbReference type="NCBI Taxonomy" id="2575867"/>
    <lineage>
        <taxon>Bacteria</taxon>
        <taxon>Pseudomonadati</taxon>
        <taxon>Bacteroidota</taxon>
        <taxon>Chitinophagia</taxon>
        <taxon>Chitinophagales</taxon>
        <taxon>Chitinophagaceae</taxon>
        <taxon>Ilyomonas</taxon>
    </lineage>
</organism>
<dbReference type="RefSeq" id="WP_137261687.1">
    <property type="nucleotide sequence ID" value="NZ_SZQL01000007.1"/>
</dbReference>
<evidence type="ECO:0000256" key="1">
    <source>
        <dbReference type="SAM" id="Phobius"/>
    </source>
</evidence>
<sequence length="109" mass="12414">MKRNIAILALTLLTLFASINTYARNDKDYWKDKIANMTEAQKEARVTEIKARVQEIKDMDKSKLSSEDRKALRHELRDMNKEARAIGNGGIYISLAGILIIILVLILIL</sequence>
<name>A0A4U3L2M3_9BACT</name>
<dbReference type="OrthoDB" id="799395at2"/>
<gene>
    <name evidence="3" type="ORF">FC093_10265</name>
</gene>
<comment type="caution">
    <text evidence="3">The sequence shown here is derived from an EMBL/GenBank/DDBJ whole genome shotgun (WGS) entry which is preliminary data.</text>
</comment>
<proteinExistence type="predicted"/>
<evidence type="ECO:0000256" key="2">
    <source>
        <dbReference type="SAM" id="SignalP"/>
    </source>
</evidence>